<sequence>MPPSVQASPIPPRAIPRVIHQILLDKHHIAPSIADNIARLKALNPGWRHVLYGNDEIQQHIGTHFGADVLKAYNSINPLYGAARADFFRYLLMFQDGGVYLDVKSGCTQPLDSIIRSDDELLLSRWNNQPGEKFAGWGAHIDDGVPSELQSWHIIGRPGHPLMQAVIDTVLAKLRGYSMRRDGVGKFGVLRTTGPIAYTKAIEPLLAQHPHRFFDSDAAGLVYVALVLPPGQSSHMGLFKQHYTRVKMPLVSSGPQRPWHYARYKALRLLGLMR</sequence>
<dbReference type="OrthoDB" id="8538761at2"/>
<dbReference type="Gene3D" id="3.90.550.20">
    <property type="match status" value="1"/>
</dbReference>
<dbReference type="PANTHER" id="PTHR31834:SF1">
    <property type="entry name" value="INITIATION-SPECIFIC ALPHA-1,6-MANNOSYLTRANSFERASE"/>
    <property type="match status" value="1"/>
</dbReference>
<gene>
    <name evidence="1" type="ORF">EV672_101619</name>
</gene>
<dbReference type="GO" id="GO:0000009">
    <property type="term" value="F:alpha-1,6-mannosyltransferase activity"/>
    <property type="evidence" value="ECO:0007669"/>
    <property type="project" value="InterPro"/>
</dbReference>
<dbReference type="InterPro" id="IPR007577">
    <property type="entry name" value="GlycoTrfase_DXD_sugar-bd_CS"/>
</dbReference>
<evidence type="ECO:0000313" key="2">
    <source>
        <dbReference type="Proteomes" id="UP000294593"/>
    </source>
</evidence>
<dbReference type="EMBL" id="SNXW01000001">
    <property type="protein sequence ID" value="TDP88469.1"/>
    <property type="molecule type" value="Genomic_DNA"/>
</dbReference>
<proteinExistence type="predicted"/>
<dbReference type="Pfam" id="PF04488">
    <property type="entry name" value="Gly_transf_sug"/>
    <property type="match status" value="1"/>
</dbReference>
<dbReference type="InterPro" id="IPR029044">
    <property type="entry name" value="Nucleotide-diphossugar_trans"/>
</dbReference>
<dbReference type="SUPFAM" id="SSF53448">
    <property type="entry name" value="Nucleotide-diphospho-sugar transferases"/>
    <property type="match status" value="1"/>
</dbReference>
<organism evidence="1 2">
    <name type="scientific">Aquabacterium commune</name>
    <dbReference type="NCBI Taxonomy" id="70586"/>
    <lineage>
        <taxon>Bacteria</taxon>
        <taxon>Pseudomonadati</taxon>
        <taxon>Pseudomonadota</taxon>
        <taxon>Betaproteobacteria</taxon>
        <taxon>Burkholderiales</taxon>
        <taxon>Aquabacterium</taxon>
    </lineage>
</organism>
<dbReference type="Proteomes" id="UP000294593">
    <property type="component" value="Unassembled WGS sequence"/>
</dbReference>
<reference evidence="1 2" key="1">
    <citation type="submission" date="2019-03" db="EMBL/GenBank/DDBJ databases">
        <title>Genomic Encyclopedia of Type Strains, Phase IV (KMG-IV): sequencing the most valuable type-strain genomes for metagenomic binning, comparative biology and taxonomic classification.</title>
        <authorList>
            <person name="Goeker M."/>
        </authorList>
    </citation>
    <scope>NUCLEOTIDE SEQUENCE [LARGE SCALE GENOMIC DNA]</scope>
    <source>
        <strain evidence="1 2">DSM 11901</strain>
    </source>
</reference>
<comment type="caution">
    <text evidence="1">The sequence shown here is derived from an EMBL/GenBank/DDBJ whole genome shotgun (WGS) entry which is preliminary data.</text>
</comment>
<name>A0A4R6RNZ7_9BURK</name>
<keyword evidence="2" id="KW-1185">Reference proteome</keyword>
<keyword evidence="1" id="KW-0808">Transferase</keyword>
<protein>
    <submittedName>
        <fullName evidence="1">Glycosyl transferase-like sugar-binding protein</fullName>
    </submittedName>
</protein>
<evidence type="ECO:0000313" key="1">
    <source>
        <dbReference type="EMBL" id="TDP88469.1"/>
    </source>
</evidence>
<dbReference type="AlphaFoldDB" id="A0A4R6RNZ7"/>
<accession>A0A4R6RNZ7</accession>
<dbReference type="PANTHER" id="PTHR31834">
    <property type="entry name" value="INITIATION-SPECIFIC ALPHA-1,6-MANNOSYLTRANSFERASE"/>
    <property type="match status" value="1"/>
</dbReference>
<dbReference type="InterPro" id="IPR039367">
    <property type="entry name" value="Och1-like"/>
</dbReference>
<dbReference type="GO" id="GO:0006487">
    <property type="term" value="P:protein N-linked glycosylation"/>
    <property type="evidence" value="ECO:0007669"/>
    <property type="project" value="TreeGrafter"/>
</dbReference>